<comment type="catalytic activity">
    <reaction evidence="1 7">
        <text>guanosine(46) in tRNA + S-adenosyl-L-methionine = N(7)-methylguanosine(46) in tRNA + S-adenosyl-L-homocysteine</text>
        <dbReference type="Rhea" id="RHEA:42708"/>
        <dbReference type="Rhea" id="RHEA-COMP:10188"/>
        <dbReference type="Rhea" id="RHEA-COMP:10189"/>
        <dbReference type="ChEBI" id="CHEBI:57856"/>
        <dbReference type="ChEBI" id="CHEBI:59789"/>
        <dbReference type="ChEBI" id="CHEBI:74269"/>
        <dbReference type="ChEBI" id="CHEBI:74480"/>
        <dbReference type="EC" id="2.1.1.33"/>
    </reaction>
</comment>
<keyword evidence="5 7" id="KW-0949">S-adenosyl-L-methionine</keyword>
<accession>A0A1H8D1Z6</accession>
<comment type="function">
    <text evidence="2 7">Catalyzes the formation of N(7)-methylguanine at position 46 (m7G46) in tRNA.</text>
</comment>
<sequence length="221" mass="26054">MRIRRKPWVKPELDACPFYTEHPSEHRGKWREWFGNDKPIFMELGCGKGGFISKLAVSDYEHNYLAVDLIDAMLGLAKRNIEREYAAACREVDNIRLMTQDIERLFLMLEDDVDQIHRIYINFCNPWPKITQQKKRLTHPRQLNTYKRFLVDGAELWFKTDDDGLFNDTLGYLDECGFSVRYMTRDLLNSGFEGSLPTEHEKMFSEQGIPIKFLIAIHNKQ</sequence>
<evidence type="ECO:0000256" key="5">
    <source>
        <dbReference type="ARBA" id="ARBA00022691"/>
    </source>
</evidence>
<dbReference type="RefSeq" id="WP_092755590.1">
    <property type="nucleotide sequence ID" value="NZ_FOCG01000002.1"/>
</dbReference>
<dbReference type="GO" id="GO:0043527">
    <property type="term" value="C:tRNA methyltransferase complex"/>
    <property type="evidence" value="ECO:0007669"/>
    <property type="project" value="TreeGrafter"/>
</dbReference>
<proteinExistence type="inferred from homology"/>
<evidence type="ECO:0000256" key="7">
    <source>
        <dbReference type="HAMAP-Rule" id="MF_01057"/>
    </source>
</evidence>
<dbReference type="EC" id="2.1.1.33" evidence="7"/>
<protein>
    <recommendedName>
        <fullName evidence="7">tRNA (guanine-N(7)-)-methyltransferase</fullName>
        <ecNumber evidence="7">2.1.1.33</ecNumber>
    </recommendedName>
    <alternativeName>
        <fullName evidence="7">tRNA (guanine(46)-N(7))-methyltransferase</fullName>
    </alternativeName>
    <alternativeName>
        <fullName evidence="7">tRNA(m7G46)-methyltransferase</fullName>
    </alternativeName>
</protein>
<feature type="binding site" evidence="7">
    <location>
        <position position="43"/>
    </location>
    <ligand>
        <name>S-adenosyl-L-methionine</name>
        <dbReference type="ChEBI" id="CHEBI:59789"/>
    </ligand>
</feature>
<dbReference type="InterPro" id="IPR003358">
    <property type="entry name" value="tRNA_(Gua-N-7)_MeTrfase_Trmb"/>
</dbReference>
<evidence type="ECO:0000256" key="4">
    <source>
        <dbReference type="ARBA" id="ARBA00022679"/>
    </source>
</evidence>
<dbReference type="UniPathway" id="UPA00989"/>
<dbReference type="STRING" id="474960.SAMN05216180_2468"/>
<feature type="binding site" evidence="7">
    <location>
        <position position="161"/>
    </location>
    <ligand>
        <name>substrate</name>
    </ligand>
</feature>
<evidence type="ECO:0000256" key="6">
    <source>
        <dbReference type="ARBA" id="ARBA00022694"/>
    </source>
</evidence>
<dbReference type="PANTHER" id="PTHR23417:SF14">
    <property type="entry name" value="PENTACOTRIPEPTIDE-REPEAT REGION OF PRORP DOMAIN-CONTAINING PROTEIN"/>
    <property type="match status" value="1"/>
</dbReference>
<feature type="binding site" evidence="7">
    <location>
        <position position="101"/>
    </location>
    <ligand>
        <name>S-adenosyl-L-methionine</name>
        <dbReference type="ChEBI" id="CHEBI:59789"/>
    </ligand>
</feature>
<comment type="similarity">
    <text evidence="7">Belongs to the class I-like SAM-binding methyltransferase superfamily. TrmB family.</text>
</comment>
<evidence type="ECO:0000256" key="3">
    <source>
        <dbReference type="ARBA" id="ARBA00022603"/>
    </source>
</evidence>
<keyword evidence="6 7" id="KW-0819">tRNA processing</keyword>
<dbReference type="PROSITE" id="PS51625">
    <property type="entry name" value="SAM_MT_TRMB"/>
    <property type="match status" value="1"/>
</dbReference>
<dbReference type="InterPro" id="IPR055361">
    <property type="entry name" value="tRNA_methyltr_TrmB_bact"/>
</dbReference>
<keyword evidence="3 7" id="KW-0489">Methyltransferase</keyword>
<feature type="binding site" evidence="7">
    <location>
        <position position="125"/>
    </location>
    <ligand>
        <name>S-adenosyl-L-methionine</name>
        <dbReference type="ChEBI" id="CHEBI:59789"/>
    </ligand>
</feature>
<comment type="pathway">
    <text evidence="7">tRNA modification; N(7)-methylguanine-tRNA biosynthesis.</text>
</comment>
<feature type="binding site" evidence="7">
    <location>
        <position position="129"/>
    </location>
    <ligand>
        <name>substrate</name>
    </ligand>
</feature>
<dbReference type="Gene3D" id="3.40.50.150">
    <property type="entry name" value="Vaccinia Virus protein VP39"/>
    <property type="match status" value="1"/>
</dbReference>
<keyword evidence="4 7" id="KW-0808">Transferase</keyword>
<reference evidence="8 9" key="1">
    <citation type="submission" date="2016-10" db="EMBL/GenBank/DDBJ databases">
        <authorList>
            <person name="de Groot N.N."/>
        </authorList>
    </citation>
    <scope>NUCLEOTIDE SEQUENCE [LARGE SCALE GENOMIC DNA]</scope>
    <source>
        <strain evidence="8 9">CGMCC 1.5070</strain>
    </source>
</reference>
<comment type="caution">
    <text evidence="7">Lacks conserved residue(s) required for the propagation of feature annotation.</text>
</comment>
<dbReference type="AlphaFoldDB" id="A0A1H8D1Z6"/>
<dbReference type="InterPro" id="IPR029063">
    <property type="entry name" value="SAM-dependent_MTases_sf"/>
</dbReference>
<evidence type="ECO:0000313" key="8">
    <source>
        <dbReference type="EMBL" id="SEN01323.1"/>
    </source>
</evidence>
<name>A0A1H8D1Z6_9FIRM</name>
<dbReference type="SUPFAM" id="SSF53335">
    <property type="entry name" value="S-adenosyl-L-methionine-dependent methyltransferases"/>
    <property type="match status" value="1"/>
</dbReference>
<dbReference type="Proteomes" id="UP000199158">
    <property type="component" value="Unassembled WGS sequence"/>
</dbReference>
<keyword evidence="9" id="KW-1185">Reference proteome</keyword>
<dbReference type="EMBL" id="FOCG01000002">
    <property type="protein sequence ID" value="SEN01323.1"/>
    <property type="molecule type" value="Genomic_DNA"/>
</dbReference>
<dbReference type="GO" id="GO:0008176">
    <property type="term" value="F:tRNA (guanine(46)-N7)-methyltransferase activity"/>
    <property type="evidence" value="ECO:0007669"/>
    <property type="project" value="UniProtKB-UniRule"/>
</dbReference>
<dbReference type="PANTHER" id="PTHR23417">
    <property type="entry name" value="3-DEOXY-D-MANNO-OCTULOSONIC-ACID TRANSFERASE/TRNA GUANINE-N 7 - -METHYLTRANSFERASE"/>
    <property type="match status" value="1"/>
</dbReference>
<dbReference type="OrthoDB" id="9802090at2"/>
<dbReference type="CDD" id="cd02440">
    <property type="entry name" value="AdoMet_MTases"/>
    <property type="match status" value="1"/>
</dbReference>
<dbReference type="HAMAP" id="MF_01057">
    <property type="entry name" value="tRNA_methyltr_TrmB"/>
    <property type="match status" value="1"/>
</dbReference>
<evidence type="ECO:0000256" key="1">
    <source>
        <dbReference type="ARBA" id="ARBA00000142"/>
    </source>
</evidence>
<organism evidence="8 9">
    <name type="scientific">Hydrogenoanaerobacterium saccharovorans</name>
    <dbReference type="NCBI Taxonomy" id="474960"/>
    <lineage>
        <taxon>Bacteria</taxon>
        <taxon>Bacillati</taxon>
        <taxon>Bacillota</taxon>
        <taxon>Clostridia</taxon>
        <taxon>Eubacteriales</taxon>
        <taxon>Oscillospiraceae</taxon>
        <taxon>Hydrogenoanaerobacterium</taxon>
    </lineage>
</organism>
<evidence type="ECO:0000313" key="9">
    <source>
        <dbReference type="Proteomes" id="UP000199158"/>
    </source>
</evidence>
<dbReference type="Pfam" id="PF02390">
    <property type="entry name" value="Methyltransf_4"/>
    <property type="match status" value="1"/>
</dbReference>
<evidence type="ECO:0000256" key="2">
    <source>
        <dbReference type="ARBA" id="ARBA00003015"/>
    </source>
</evidence>
<feature type="binding site" evidence="7">
    <location>
        <position position="68"/>
    </location>
    <ligand>
        <name>S-adenosyl-L-methionine</name>
        <dbReference type="ChEBI" id="CHEBI:59789"/>
    </ligand>
</feature>
<gene>
    <name evidence="7" type="primary">trmB</name>
    <name evidence="8" type="ORF">SAMN05216180_2468</name>
</gene>
<dbReference type="NCBIfam" id="NF001080">
    <property type="entry name" value="PRK00121.2-2"/>
    <property type="match status" value="1"/>
</dbReference>